<dbReference type="RefSeq" id="YP_009818517.1">
    <property type="nucleotide sequence ID" value="NC_048139.1"/>
</dbReference>
<name>A0A3S9U8R9_9CAUD</name>
<proteinExistence type="predicted"/>
<protein>
    <submittedName>
        <fullName evidence="1">Uncharacterized protein</fullName>
    </submittedName>
</protein>
<organism evidence="1 2">
    <name type="scientific">Streptomyces phage Hiyaa</name>
    <dbReference type="NCBI Taxonomy" id="2499072"/>
    <lineage>
        <taxon>Viruses</taxon>
        <taxon>Duplodnaviria</taxon>
        <taxon>Heunggongvirae</taxon>
        <taxon>Uroviricota</taxon>
        <taxon>Caudoviricetes</taxon>
        <taxon>Hiyaavirus</taxon>
        <taxon>Hiyaavirus hiyaa</taxon>
    </lineage>
</organism>
<evidence type="ECO:0000313" key="2">
    <source>
        <dbReference type="Proteomes" id="UP000287372"/>
    </source>
</evidence>
<accession>A0A3S9U8R9</accession>
<gene>
    <name evidence="1" type="primary">82</name>
    <name evidence="1" type="ORF">SEA_HIYAA_82</name>
</gene>
<dbReference type="EMBL" id="MK279841">
    <property type="protein sequence ID" value="AZS06721.1"/>
    <property type="molecule type" value="Genomic_DNA"/>
</dbReference>
<dbReference type="KEGG" id="vg:55009860"/>
<dbReference type="Proteomes" id="UP000287372">
    <property type="component" value="Segment"/>
</dbReference>
<reference evidence="1 2" key="1">
    <citation type="submission" date="2018-12" db="EMBL/GenBank/DDBJ databases">
        <authorList>
            <person name="Lieu J.K."/>
            <person name="Tian C.Z."/>
            <person name="Hsaio W.J."/>
            <person name="Shaffer C.D."/>
            <person name="Weston-Hafer K.A."/>
            <person name="Russell D.A."/>
            <person name="Pope W.H."/>
            <person name="Jacobs-Sera D."/>
            <person name="Hendrix R.W."/>
            <person name="Hatfull G.F."/>
        </authorList>
    </citation>
    <scope>NUCLEOTIDE SEQUENCE [LARGE SCALE GENOMIC DNA]</scope>
</reference>
<evidence type="ECO:0000313" key="1">
    <source>
        <dbReference type="EMBL" id="AZS06721.1"/>
    </source>
</evidence>
<keyword evidence="2" id="KW-1185">Reference proteome</keyword>
<dbReference type="GeneID" id="55009860"/>
<sequence length="62" mass="6538">MAFDSIKAGLKVITRIGGKAGAIHSITRHPVTRSVLAVIIAPEGVIDPNDFIVTSARNLRTA</sequence>